<organism evidence="2 3">
    <name type="scientific">Helcococcus kunzii ATCC 51366</name>
    <dbReference type="NCBI Taxonomy" id="883114"/>
    <lineage>
        <taxon>Bacteria</taxon>
        <taxon>Bacillati</taxon>
        <taxon>Bacillota</taxon>
        <taxon>Tissierellia</taxon>
        <taxon>Tissierellales</taxon>
        <taxon>Peptoniphilaceae</taxon>
        <taxon>Helcococcus</taxon>
    </lineage>
</organism>
<gene>
    <name evidence="2" type="ORF">HMPREF9709_00705</name>
</gene>
<dbReference type="InterPro" id="IPR005025">
    <property type="entry name" value="FMN_Rdtase-like_dom"/>
</dbReference>
<keyword evidence="3" id="KW-1185">Reference proteome</keyword>
<feature type="domain" description="NADPH-dependent FMN reductase-like" evidence="1">
    <location>
        <begin position="4"/>
        <end position="147"/>
    </location>
</feature>
<dbReference type="PANTHER" id="PTHR30543:SF21">
    <property type="entry name" value="NAD(P)H-DEPENDENT FMN REDUCTASE LOT6"/>
    <property type="match status" value="1"/>
</dbReference>
<dbReference type="SUPFAM" id="SSF52218">
    <property type="entry name" value="Flavoproteins"/>
    <property type="match status" value="1"/>
</dbReference>
<dbReference type="GO" id="GO:0005829">
    <property type="term" value="C:cytosol"/>
    <property type="evidence" value="ECO:0007669"/>
    <property type="project" value="TreeGrafter"/>
</dbReference>
<name>H3NMZ4_9FIRM</name>
<dbReference type="eggNOG" id="COG0431">
    <property type="taxonomic scope" value="Bacteria"/>
</dbReference>
<evidence type="ECO:0000313" key="3">
    <source>
        <dbReference type="Proteomes" id="UP000004191"/>
    </source>
</evidence>
<evidence type="ECO:0000313" key="2">
    <source>
        <dbReference type="EMBL" id="EHR34398.1"/>
    </source>
</evidence>
<dbReference type="GeneID" id="96998709"/>
<dbReference type="RefSeq" id="WP_005398015.1">
    <property type="nucleotide sequence ID" value="NZ_JH601088.1"/>
</dbReference>
<dbReference type="Gene3D" id="3.40.50.360">
    <property type="match status" value="1"/>
</dbReference>
<dbReference type="AlphaFoldDB" id="H3NMZ4"/>
<dbReference type="STRING" id="883114.HMPREF9709_00705"/>
<evidence type="ECO:0000259" key="1">
    <source>
        <dbReference type="Pfam" id="PF03358"/>
    </source>
</evidence>
<dbReference type="HOGENOM" id="CLU_055322_4_2_9"/>
<dbReference type="OrthoDB" id="9806724at2"/>
<dbReference type="Pfam" id="PF03358">
    <property type="entry name" value="FMN_red"/>
    <property type="match status" value="1"/>
</dbReference>
<dbReference type="GO" id="GO:0010181">
    <property type="term" value="F:FMN binding"/>
    <property type="evidence" value="ECO:0007669"/>
    <property type="project" value="TreeGrafter"/>
</dbReference>
<sequence length="179" mass="20069">MSKKIGVMVGSLRAESFNKKAAKAIVELLPQDFEVEFLEIGNLHFYNEEFDVETPEIIEKFREKITEKDGFIIFTPEYNRSVAPALKNAIDIATRPWGHNLWIGKKIAVGSASISGTSALRSNYEMRTILTFLGAEVLSQPELMLGAVQNIFDENGNVIESSKPFFQAFADGFINLFNK</sequence>
<dbReference type="EMBL" id="AGEI01000020">
    <property type="protein sequence ID" value="EHR34398.1"/>
    <property type="molecule type" value="Genomic_DNA"/>
</dbReference>
<dbReference type="PANTHER" id="PTHR30543">
    <property type="entry name" value="CHROMATE REDUCTASE"/>
    <property type="match status" value="1"/>
</dbReference>
<dbReference type="GO" id="GO:0016491">
    <property type="term" value="F:oxidoreductase activity"/>
    <property type="evidence" value="ECO:0007669"/>
    <property type="project" value="InterPro"/>
</dbReference>
<accession>H3NMZ4</accession>
<dbReference type="InterPro" id="IPR050712">
    <property type="entry name" value="NAD(P)H-dep_reductase"/>
</dbReference>
<reference evidence="2 3" key="1">
    <citation type="submission" date="2012-01" db="EMBL/GenBank/DDBJ databases">
        <title>The Genome Sequence of Helcococcus kunzii ATCC 51366.</title>
        <authorList>
            <consortium name="The Broad Institute Genome Sequencing Platform"/>
            <person name="Earl A."/>
            <person name="Ward D."/>
            <person name="Feldgarden M."/>
            <person name="Gevers D."/>
            <person name="Huys G."/>
            <person name="Young S.K."/>
            <person name="Zeng Q."/>
            <person name="Gargeya S."/>
            <person name="Fitzgerald M."/>
            <person name="Haas B."/>
            <person name="Abouelleil A."/>
            <person name="Alvarado L."/>
            <person name="Arachchi H.M."/>
            <person name="Berlin A."/>
            <person name="Chapman S.B."/>
            <person name="Gearin G."/>
            <person name="Goldberg J."/>
            <person name="Griggs A."/>
            <person name="Gujja S."/>
            <person name="Hansen M."/>
            <person name="Heiman D."/>
            <person name="Howarth C."/>
            <person name="Larimer J."/>
            <person name="Lui A."/>
            <person name="MacDonald P.J.P."/>
            <person name="McCowen C."/>
            <person name="Montmayeur A."/>
            <person name="Murphy C."/>
            <person name="Neiman D."/>
            <person name="Pearson M."/>
            <person name="Priest M."/>
            <person name="Roberts A."/>
            <person name="Saif S."/>
            <person name="Shea T."/>
            <person name="Sisk P."/>
            <person name="Stolte C."/>
            <person name="Sykes S."/>
            <person name="Wortman J."/>
            <person name="Nusbaum C."/>
            <person name="Birren B."/>
        </authorList>
    </citation>
    <scope>NUCLEOTIDE SEQUENCE [LARGE SCALE GENOMIC DNA]</scope>
    <source>
        <strain evidence="2 3">ATCC 51366</strain>
    </source>
</reference>
<comment type="caution">
    <text evidence="2">The sequence shown here is derived from an EMBL/GenBank/DDBJ whole genome shotgun (WGS) entry which is preliminary data.</text>
</comment>
<protein>
    <recommendedName>
        <fullName evidence="1">NADPH-dependent FMN reductase-like domain-containing protein</fullName>
    </recommendedName>
</protein>
<dbReference type="PATRIC" id="fig|883114.3.peg.698"/>
<dbReference type="Proteomes" id="UP000004191">
    <property type="component" value="Unassembled WGS sequence"/>
</dbReference>
<dbReference type="InterPro" id="IPR029039">
    <property type="entry name" value="Flavoprotein-like_sf"/>
</dbReference>
<proteinExistence type="predicted"/>